<reference evidence="1 2" key="1">
    <citation type="submission" date="2024-03" db="EMBL/GenBank/DDBJ databases">
        <title>Adaptation during the transition from Ophiocordyceps entomopathogen to insect associate is accompanied by gene loss and intensified selection.</title>
        <authorList>
            <person name="Ward C.M."/>
            <person name="Onetto C.A."/>
            <person name="Borneman A.R."/>
        </authorList>
    </citation>
    <scope>NUCLEOTIDE SEQUENCE [LARGE SCALE GENOMIC DNA]</scope>
    <source>
        <strain evidence="1">AWRI1</strain>
        <tissue evidence="1">Single Adult Female</tissue>
    </source>
</reference>
<organism evidence="1 2">
    <name type="scientific">Parthenolecanium corni</name>
    <dbReference type="NCBI Taxonomy" id="536013"/>
    <lineage>
        <taxon>Eukaryota</taxon>
        <taxon>Metazoa</taxon>
        <taxon>Ecdysozoa</taxon>
        <taxon>Arthropoda</taxon>
        <taxon>Hexapoda</taxon>
        <taxon>Insecta</taxon>
        <taxon>Pterygota</taxon>
        <taxon>Neoptera</taxon>
        <taxon>Paraneoptera</taxon>
        <taxon>Hemiptera</taxon>
        <taxon>Sternorrhyncha</taxon>
        <taxon>Coccoidea</taxon>
        <taxon>Coccidae</taxon>
        <taxon>Parthenolecanium</taxon>
    </lineage>
</organism>
<evidence type="ECO:0000313" key="2">
    <source>
        <dbReference type="Proteomes" id="UP001367676"/>
    </source>
</evidence>
<protein>
    <submittedName>
        <fullName evidence="1">Uncharacterized protein</fullName>
    </submittedName>
</protein>
<comment type="caution">
    <text evidence="1">The sequence shown here is derived from an EMBL/GenBank/DDBJ whole genome shotgun (WGS) entry which is preliminary data.</text>
</comment>
<keyword evidence="2" id="KW-1185">Reference proteome</keyword>
<proteinExistence type="predicted"/>
<dbReference type="AlphaFoldDB" id="A0AAN9T6B6"/>
<dbReference type="EMBL" id="JBBCAQ010000036">
    <property type="protein sequence ID" value="KAK7575692.1"/>
    <property type="molecule type" value="Genomic_DNA"/>
</dbReference>
<gene>
    <name evidence="1" type="ORF">V9T40_011978</name>
</gene>
<evidence type="ECO:0000313" key="1">
    <source>
        <dbReference type="EMBL" id="KAK7575692.1"/>
    </source>
</evidence>
<name>A0AAN9T6B6_9HEMI</name>
<sequence>MAIKFIMGEELKASKVFYPVYADTSFHASVVSKRFVKPETIVNSKQRVPEEIFRLSWGARSCESHKLVASTETVDISLVSRNYNAVFKFTAYLVDDDQYPTITNNRLILGRDFLAMYAKAMSGVHIGGHVYFLNQDNKAYKAQFQKKHFT</sequence>
<accession>A0AAN9T6B6</accession>
<dbReference type="Proteomes" id="UP001367676">
    <property type="component" value="Unassembled WGS sequence"/>
</dbReference>